<accession>A0A4Q7VH59</accession>
<keyword evidence="11" id="KW-1185">Reference proteome</keyword>
<dbReference type="Pfam" id="PF07715">
    <property type="entry name" value="Plug"/>
    <property type="match status" value="1"/>
</dbReference>
<evidence type="ECO:0000313" key="10">
    <source>
        <dbReference type="EMBL" id="RZT95410.1"/>
    </source>
</evidence>
<dbReference type="SUPFAM" id="SSF56935">
    <property type="entry name" value="Porins"/>
    <property type="match status" value="1"/>
</dbReference>
<keyword evidence="4 8" id="KW-0812">Transmembrane</keyword>
<dbReference type="RefSeq" id="WP_130305384.1">
    <property type="nucleotide sequence ID" value="NZ_SHKN01000001.1"/>
</dbReference>
<dbReference type="InterPro" id="IPR037066">
    <property type="entry name" value="Plug_dom_sf"/>
</dbReference>
<dbReference type="AlphaFoldDB" id="A0A4Q7VH59"/>
<dbReference type="Gene3D" id="2.40.170.20">
    <property type="entry name" value="TonB-dependent receptor, beta-barrel domain"/>
    <property type="match status" value="1"/>
</dbReference>
<comment type="subcellular location">
    <subcellularLocation>
        <location evidence="1 8">Cell outer membrane</location>
        <topology evidence="1 8">Multi-pass membrane protein</topology>
    </subcellularLocation>
</comment>
<evidence type="ECO:0000256" key="1">
    <source>
        <dbReference type="ARBA" id="ARBA00004571"/>
    </source>
</evidence>
<evidence type="ECO:0000256" key="6">
    <source>
        <dbReference type="ARBA" id="ARBA00023136"/>
    </source>
</evidence>
<gene>
    <name evidence="10" type="ORF">EV201_0029</name>
</gene>
<protein>
    <submittedName>
        <fullName evidence="10">Outer membrane cobalamin receptor</fullName>
    </submittedName>
</protein>
<keyword evidence="6 8" id="KW-0472">Membrane</keyword>
<evidence type="ECO:0000256" key="8">
    <source>
        <dbReference type="PROSITE-ProRule" id="PRU01360"/>
    </source>
</evidence>
<evidence type="ECO:0000256" key="2">
    <source>
        <dbReference type="ARBA" id="ARBA00022448"/>
    </source>
</evidence>
<dbReference type="Proteomes" id="UP000293562">
    <property type="component" value="Unassembled WGS sequence"/>
</dbReference>
<keyword evidence="3 8" id="KW-1134">Transmembrane beta strand</keyword>
<comment type="caution">
    <text evidence="10">The sequence shown here is derived from an EMBL/GenBank/DDBJ whole genome shotgun (WGS) entry which is preliminary data.</text>
</comment>
<organism evidence="10 11">
    <name type="scientific">Ancylomarina subtilis</name>
    <dbReference type="NCBI Taxonomy" id="1639035"/>
    <lineage>
        <taxon>Bacteria</taxon>
        <taxon>Pseudomonadati</taxon>
        <taxon>Bacteroidota</taxon>
        <taxon>Bacteroidia</taxon>
        <taxon>Marinilabiliales</taxon>
        <taxon>Marinifilaceae</taxon>
        <taxon>Ancylomarina</taxon>
    </lineage>
</organism>
<evidence type="ECO:0000256" key="7">
    <source>
        <dbReference type="ARBA" id="ARBA00023237"/>
    </source>
</evidence>
<dbReference type="GO" id="GO:0009279">
    <property type="term" value="C:cell outer membrane"/>
    <property type="evidence" value="ECO:0007669"/>
    <property type="project" value="UniProtKB-SubCell"/>
</dbReference>
<sequence>MFGRRSNFLFLLVYPGVFFFIRYKMKLKFLFVLLGSFVSLCGWSQTVGIDTIQIKTVDILAPRLQHLSTTEKKVQIDSILIQRYGGSDLSSLLQKTSLVNISSNGSLGALSTVGMRGASATQTSVNWNGIPVNSLTTGSADLSLINAGSFDNVQVVYGATASLYGSGTLGGAIELSNTPDWKNKSSVGLMSEISSFSNYKTKLHGKYSNKWISYSGQAFFQYGKNDFTYTDKYDFGSPTERLNHNQNRAFGTIQNLHLNINKNYVDLGVWYQVKEKNIAGLMGIGKPVSFQKQRDSSFKAFVGWKKLMGKFRVEAKSAYLSDYLKYTDRGSANNTGYKVFSEIESKRWLNDMNLRWYLSDQWSVDVNGKYNWLKGITNNYIKDITENESRLMIAAKYTPQIGTFIFTYGKEWNSEVNPPDMYSLSYLVHLVSNLIDVRGKASTHYRRPTFNERYWINAGNLKLKSEEGWNYELGLVMLSQNVLYGSLTVDLNLYRAQNDNLIVWKPVHGTVWSPVNIGKSLIQGVDIEATHLLDDMNYSIRTSLKYAYNDAYDNDKEGEKYQETLGYRPHHLIKFSSDYFRGNWNLGILSTFRSETNTWEGDKVDENVLVDMSVGYRFNTKFANVRLTGRVENLLDKSYEIVRFYPMPGRAFHFGVNIIF</sequence>
<dbReference type="InterPro" id="IPR012910">
    <property type="entry name" value="Plug_dom"/>
</dbReference>
<comment type="similarity">
    <text evidence="8">Belongs to the TonB-dependent receptor family.</text>
</comment>
<evidence type="ECO:0000259" key="9">
    <source>
        <dbReference type="Pfam" id="PF07715"/>
    </source>
</evidence>
<dbReference type="PANTHER" id="PTHR30069:SF29">
    <property type="entry name" value="HEMOGLOBIN AND HEMOGLOBIN-HAPTOGLOBIN-BINDING PROTEIN 1-RELATED"/>
    <property type="match status" value="1"/>
</dbReference>
<dbReference type="InterPro" id="IPR039426">
    <property type="entry name" value="TonB-dep_rcpt-like"/>
</dbReference>
<evidence type="ECO:0000256" key="4">
    <source>
        <dbReference type="ARBA" id="ARBA00022692"/>
    </source>
</evidence>
<dbReference type="Gene3D" id="2.170.130.10">
    <property type="entry name" value="TonB-dependent receptor, plug domain"/>
    <property type="match status" value="1"/>
</dbReference>
<evidence type="ECO:0000256" key="5">
    <source>
        <dbReference type="ARBA" id="ARBA00022729"/>
    </source>
</evidence>
<keyword evidence="2 8" id="KW-0813">Transport</keyword>
<dbReference type="GO" id="GO:0015344">
    <property type="term" value="F:siderophore uptake transmembrane transporter activity"/>
    <property type="evidence" value="ECO:0007669"/>
    <property type="project" value="TreeGrafter"/>
</dbReference>
<keyword evidence="10" id="KW-0675">Receptor</keyword>
<dbReference type="InterPro" id="IPR036942">
    <property type="entry name" value="Beta-barrel_TonB_sf"/>
</dbReference>
<proteinExistence type="inferred from homology"/>
<keyword evidence="7 8" id="KW-0998">Cell outer membrane</keyword>
<evidence type="ECO:0000256" key="3">
    <source>
        <dbReference type="ARBA" id="ARBA00022452"/>
    </source>
</evidence>
<feature type="domain" description="TonB-dependent receptor plug" evidence="9">
    <location>
        <begin position="75"/>
        <end position="172"/>
    </location>
</feature>
<dbReference type="GO" id="GO:0044718">
    <property type="term" value="P:siderophore transmembrane transport"/>
    <property type="evidence" value="ECO:0007669"/>
    <property type="project" value="TreeGrafter"/>
</dbReference>
<dbReference type="OrthoDB" id="9762903at2"/>
<dbReference type="PROSITE" id="PS52016">
    <property type="entry name" value="TONB_DEPENDENT_REC_3"/>
    <property type="match status" value="1"/>
</dbReference>
<dbReference type="EMBL" id="SHKN01000001">
    <property type="protein sequence ID" value="RZT95410.1"/>
    <property type="molecule type" value="Genomic_DNA"/>
</dbReference>
<name>A0A4Q7VH59_9BACT</name>
<dbReference type="PANTHER" id="PTHR30069">
    <property type="entry name" value="TONB-DEPENDENT OUTER MEMBRANE RECEPTOR"/>
    <property type="match status" value="1"/>
</dbReference>
<evidence type="ECO:0000313" key="11">
    <source>
        <dbReference type="Proteomes" id="UP000293562"/>
    </source>
</evidence>
<reference evidence="10 11" key="1">
    <citation type="submission" date="2019-02" db="EMBL/GenBank/DDBJ databases">
        <title>Genomic Encyclopedia of Type Strains, Phase IV (KMG-IV): sequencing the most valuable type-strain genomes for metagenomic binning, comparative biology and taxonomic classification.</title>
        <authorList>
            <person name="Goeker M."/>
        </authorList>
    </citation>
    <scope>NUCLEOTIDE SEQUENCE [LARGE SCALE GENOMIC DNA]</scope>
    <source>
        <strain evidence="10 11">DSM 28825</strain>
    </source>
</reference>
<keyword evidence="5" id="KW-0732">Signal</keyword>